<organism evidence="1 2">
    <name type="scientific">Avena sativa</name>
    <name type="common">Oat</name>
    <dbReference type="NCBI Taxonomy" id="4498"/>
    <lineage>
        <taxon>Eukaryota</taxon>
        <taxon>Viridiplantae</taxon>
        <taxon>Streptophyta</taxon>
        <taxon>Embryophyta</taxon>
        <taxon>Tracheophyta</taxon>
        <taxon>Spermatophyta</taxon>
        <taxon>Magnoliopsida</taxon>
        <taxon>Liliopsida</taxon>
        <taxon>Poales</taxon>
        <taxon>Poaceae</taxon>
        <taxon>BOP clade</taxon>
        <taxon>Pooideae</taxon>
        <taxon>Poodae</taxon>
        <taxon>Poeae</taxon>
        <taxon>Poeae Chloroplast Group 1 (Aveneae type)</taxon>
        <taxon>Aveninae</taxon>
        <taxon>Avena</taxon>
    </lineage>
</organism>
<keyword evidence="2" id="KW-1185">Reference proteome</keyword>
<proteinExistence type="predicted"/>
<reference evidence="1" key="2">
    <citation type="submission" date="2025-09" db="UniProtKB">
        <authorList>
            <consortium name="EnsemblPlants"/>
        </authorList>
    </citation>
    <scope>IDENTIFICATION</scope>
</reference>
<evidence type="ECO:0000313" key="1">
    <source>
        <dbReference type="EnsemblPlants" id="AVESA.00010b.r2.4DG0781360.1.CDS"/>
    </source>
</evidence>
<dbReference type="EnsemblPlants" id="AVESA.00010b.r2.4DG0781360.1">
    <property type="protein sequence ID" value="AVESA.00010b.r2.4DG0781360.1.CDS"/>
    <property type="gene ID" value="AVESA.00010b.r2.4DG0781360"/>
</dbReference>
<name>A0ACD5XJ21_AVESA</name>
<dbReference type="Proteomes" id="UP001732700">
    <property type="component" value="Chromosome 4D"/>
</dbReference>
<evidence type="ECO:0000313" key="2">
    <source>
        <dbReference type="Proteomes" id="UP001732700"/>
    </source>
</evidence>
<reference evidence="1" key="1">
    <citation type="submission" date="2021-05" db="EMBL/GenBank/DDBJ databases">
        <authorList>
            <person name="Scholz U."/>
            <person name="Mascher M."/>
            <person name="Fiebig A."/>
        </authorList>
    </citation>
    <scope>NUCLEOTIDE SEQUENCE [LARGE SCALE GENOMIC DNA]</scope>
</reference>
<accession>A0ACD5XJ21</accession>
<protein>
    <submittedName>
        <fullName evidence="1">Uncharacterized protein</fullName>
    </submittedName>
</protein>
<sequence>MQRSSWPDLTPDLLRDVSGRLRDAGDFFRFHAVCKPWRESHSRGSIPSFPPWLLAAPEKDSAVSLNFRCIFSKSSYRATPAPPPSASRRIWLSCAADPTAVRYLTVEHLRPSLHDTLTGEVTQLPLFLDGQWEEEEEEEQEKNSRGAICSDGTTLLYSTSLVQASTCIGIGAKFRAVLLHPGDLEWTLIERTLDKPPGRSSEYCAVYRGGKILVTVETNLWHAITLDGGDADDVLVRRMRMPEERTRYSEQYSYILESRGEILWASVEIHKSYYSPPTFSVSVHTLEAETRVRWVKKDGHSLADRVLFLGWPNSFAVDAMVIGGGHGGYAYFVHHKSNASPCEQYGVFKYNLVDNKEIANRLLEARDDLNRQQQINTAPVTRFIDIERKDDPRFKVLVRNLPLTVRSSQLQAFFGNHGKVSSAEVINYKKTKRSQGMGFVTMSTVHAHPDDALDALTDLILDGCKLEVSFVNESRRRRERRSFFLKGGASSQNRYI</sequence>